<dbReference type="EMBL" id="JBAHYK010002660">
    <property type="protein sequence ID" value="KAL0564632.1"/>
    <property type="molecule type" value="Genomic_DNA"/>
</dbReference>
<accession>A0ABR3ENZ9</accession>
<evidence type="ECO:0000313" key="3">
    <source>
        <dbReference type="Proteomes" id="UP001465976"/>
    </source>
</evidence>
<dbReference type="Proteomes" id="UP001465976">
    <property type="component" value="Unassembled WGS sequence"/>
</dbReference>
<feature type="compositionally biased region" description="Low complexity" evidence="1">
    <location>
        <begin position="28"/>
        <end position="43"/>
    </location>
</feature>
<evidence type="ECO:0000313" key="2">
    <source>
        <dbReference type="EMBL" id="KAL0564632.1"/>
    </source>
</evidence>
<name>A0ABR3ENZ9_9AGAR</name>
<gene>
    <name evidence="2" type="ORF">V5O48_017409</name>
</gene>
<keyword evidence="3" id="KW-1185">Reference proteome</keyword>
<protein>
    <submittedName>
        <fullName evidence="2">Uncharacterized protein</fullName>
    </submittedName>
</protein>
<proteinExistence type="predicted"/>
<evidence type="ECO:0000256" key="1">
    <source>
        <dbReference type="SAM" id="MobiDB-lite"/>
    </source>
</evidence>
<feature type="region of interest" description="Disordered" evidence="1">
    <location>
        <begin position="1"/>
        <end position="76"/>
    </location>
</feature>
<feature type="compositionally biased region" description="Polar residues" evidence="1">
    <location>
        <begin position="1"/>
        <end position="27"/>
    </location>
</feature>
<comment type="caution">
    <text evidence="2">The sequence shown here is derived from an EMBL/GenBank/DDBJ whole genome shotgun (WGS) entry which is preliminary data.</text>
</comment>
<reference evidence="2 3" key="1">
    <citation type="submission" date="2024-02" db="EMBL/GenBank/DDBJ databases">
        <title>A draft genome for the cacao thread blight pathogen Marasmius crinis-equi.</title>
        <authorList>
            <person name="Cohen S.P."/>
            <person name="Baruah I.K."/>
            <person name="Amoako-Attah I."/>
            <person name="Bukari Y."/>
            <person name="Meinhardt L.W."/>
            <person name="Bailey B.A."/>
        </authorList>
    </citation>
    <scope>NUCLEOTIDE SEQUENCE [LARGE SCALE GENOMIC DNA]</scope>
    <source>
        <strain evidence="2 3">GH-76</strain>
    </source>
</reference>
<sequence>MSLSNTPNDIEQKGTSSNAPRRLQTSLASSRTGRPSSASSSSAKPRHATVAHSLPPSLGYPSDDSSDGADCVPVPV</sequence>
<organism evidence="2 3">
    <name type="scientific">Marasmius crinis-equi</name>
    <dbReference type="NCBI Taxonomy" id="585013"/>
    <lineage>
        <taxon>Eukaryota</taxon>
        <taxon>Fungi</taxon>
        <taxon>Dikarya</taxon>
        <taxon>Basidiomycota</taxon>
        <taxon>Agaricomycotina</taxon>
        <taxon>Agaricomycetes</taxon>
        <taxon>Agaricomycetidae</taxon>
        <taxon>Agaricales</taxon>
        <taxon>Marasmiineae</taxon>
        <taxon>Marasmiaceae</taxon>
        <taxon>Marasmius</taxon>
    </lineage>
</organism>
<feature type="non-terminal residue" evidence="2">
    <location>
        <position position="76"/>
    </location>
</feature>